<dbReference type="InterPro" id="IPR050570">
    <property type="entry name" value="Cell_wall_metabolism_enzyme"/>
</dbReference>
<dbReference type="Pfam" id="PF20155">
    <property type="entry name" value="TMP_3"/>
    <property type="match status" value="1"/>
</dbReference>
<feature type="domain" description="Tape measure protein N-terminal" evidence="3">
    <location>
        <begin position="73"/>
        <end position="236"/>
    </location>
</feature>
<evidence type="ECO:0000256" key="1">
    <source>
        <dbReference type="SAM" id="Phobius"/>
    </source>
</evidence>
<dbReference type="NCBIfam" id="TIGR02675">
    <property type="entry name" value="tape_meas_nterm"/>
    <property type="match status" value="1"/>
</dbReference>
<name>A0A7W8X238_9MICC</name>
<dbReference type="AlphaFoldDB" id="A0A7W8X238"/>
<keyword evidence="1" id="KW-1133">Transmembrane helix</keyword>
<feature type="transmembrane region" description="Helical" evidence="1">
    <location>
        <begin position="349"/>
        <end position="371"/>
    </location>
</feature>
<dbReference type="InterPro" id="IPR011055">
    <property type="entry name" value="Dup_hybrid_motif"/>
</dbReference>
<gene>
    <name evidence="4" type="ORF">HD598_002171</name>
</gene>
<dbReference type="CDD" id="cd12797">
    <property type="entry name" value="M23_peptidase"/>
    <property type="match status" value="1"/>
</dbReference>
<proteinExistence type="predicted"/>
<dbReference type="Proteomes" id="UP000580797">
    <property type="component" value="Unassembled WGS sequence"/>
</dbReference>
<keyword evidence="1" id="KW-0472">Membrane</keyword>
<dbReference type="PANTHER" id="PTHR21666">
    <property type="entry name" value="PEPTIDASE-RELATED"/>
    <property type="match status" value="1"/>
</dbReference>
<dbReference type="SUPFAM" id="SSF51261">
    <property type="entry name" value="Duplicated hybrid motif"/>
    <property type="match status" value="1"/>
</dbReference>
<reference evidence="4 5" key="1">
    <citation type="submission" date="2020-08" db="EMBL/GenBank/DDBJ databases">
        <title>Sequencing the genomes of 1000 actinobacteria strains.</title>
        <authorList>
            <person name="Klenk H.-P."/>
        </authorList>
    </citation>
    <scope>NUCLEOTIDE SEQUENCE [LARGE SCALE GENOMIC DNA]</scope>
    <source>
        <strain evidence="4 5">DSM 105783</strain>
    </source>
</reference>
<organism evidence="4 5">
    <name type="scientific">Neomicrococcus aestuarii</name>
    <dbReference type="NCBI Taxonomy" id="556325"/>
    <lineage>
        <taxon>Bacteria</taxon>
        <taxon>Bacillati</taxon>
        <taxon>Actinomycetota</taxon>
        <taxon>Actinomycetes</taxon>
        <taxon>Micrococcales</taxon>
        <taxon>Micrococcaceae</taxon>
        <taxon>Neomicrococcus</taxon>
    </lineage>
</organism>
<feature type="domain" description="M23ase beta-sheet core" evidence="2">
    <location>
        <begin position="800"/>
        <end position="896"/>
    </location>
</feature>
<keyword evidence="1" id="KW-0812">Transmembrane</keyword>
<feature type="transmembrane region" description="Helical" evidence="1">
    <location>
        <begin position="306"/>
        <end position="337"/>
    </location>
</feature>
<evidence type="ECO:0000313" key="5">
    <source>
        <dbReference type="Proteomes" id="UP000580797"/>
    </source>
</evidence>
<dbReference type="InterPro" id="IPR013491">
    <property type="entry name" value="Tape_meas_N"/>
</dbReference>
<evidence type="ECO:0000313" key="4">
    <source>
        <dbReference type="EMBL" id="MBB5513484.1"/>
    </source>
</evidence>
<dbReference type="RefSeq" id="WP_183665813.1">
    <property type="nucleotide sequence ID" value="NZ_BAAARH010000002.1"/>
</dbReference>
<dbReference type="EMBL" id="JACHDR010000001">
    <property type="protein sequence ID" value="MBB5513484.1"/>
    <property type="molecule type" value="Genomic_DNA"/>
</dbReference>
<comment type="caution">
    <text evidence="4">The sequence shown here is derived from an EMBL/GenBank/DDBJ whole genome shotgun (WGS) entry which is preliminary data.</text>
</comment>
<evidence type="ECO:0000259" key="3">
    <source>
        <dbReference type="Pfam" id="PF20155"/>
    </source>
</evidence>
<dbReference type="PANTHER" id="PTHR21666:SF270">
    <property type="entry name" value="MUREIN HYDROLASE ACTIVATOR ENVC"/>
    <property type="match status" value="1"/>
</dbReference>
<protein>
    <submittedName>
        <fullName evidence="4">Tape measure domain-containing protein</fullName>
    </submittedName>
</protein>
<evidence type="ECO:0000259" key="2">
    <source>
        <dbReference type="Pfam" id="PF01551"/>
    </source>
</evidence>
<dbReference type="Pfam" id="PF01551">
    <property type="entry name" value="Peptidase_M23"/>
    <property type="match status" value="1"/>
</dbReference>
<accession>A0A7W8X238</accession>
<dbReference type="InterPro" id="IPR016047">
    <property type="entry name" value="M23ase_b-sheet_dom"/>
</dbReference>
<dbReference type="GO" id="GO:0004222">
    <property type="term" value="F:metalloendopeptidase activity"/>
    <property type="evidence" value="ECO:0007669"/>
    <property type="project" value="TreeGrafter"/>
</dbReference>
<dbReference type="Gene3D" id="2.70.70.10">
    <property type="entry name" value="Glucose Permease (Domain IIA)"/>
    <property type="match status" value="1"/>
</dbReference>
<sequence>MPTIGVAEVLIRPSFKDFQKEVGKVVDGTSKGGKESGKGFGSGFSGAAKGALLGGAAAAAGGFALALTKGFGRLQSLENARAKLAGLGHDTKTVETIMNDALKSVKGTAFGMDEAATVAASAVASGVKPGKDLERTLKLVADASTIAGVPMNEMGAIFNKVAGTGKIQGEVLAQLGERGIPILQLLGKSLGETPESVQKMASEGKIGFEDFQKAMEQGMGGAALKSGDTLQGAFNNTLASIGRVGANLLSKVYPKFTEFFKGLLKLLEPVEEWAKKAGEAIGKFFDEQLVPFFATLWDWLGKNTPLLWSIAGAAAAFFTGLLIYKTVTGIIGFLAAARVAFLKLNAAMLANPIFIVIGLIALLVGALVYLYQTNEDARKFMDEAWAGIQKVIKIAWEQFIQPALKAIGDFLVNVLAPALVWFWQNVVVPTWNGISAAVKWAWENVIQPAFRAIEGFINNVLAPVFNWLYLNVIKPVWQGIVAAVTIAWGILDTIFRTIVWVVKNVLSPAFTWLYENIIKPVWDKVSKVITDAWEDVIQPALREFGNFFRDVLEPAFKKGVDAIKKIWNNVQRIAAAPINFVIGTVYNDGLRVALNKVREIVGGDALPRLGLIDVPAYATGGQMRNGWKLVGEEGPELIHTGPGYVYTANETKRMLASQQQAPMDALDTLNGGRSKNSPLPIGGWLEELGNFGRDTVRNIGNGLDWVRGGLADVASMLLNPVKDAIKTLLPGENAFPDIARRASTGAIDAAISWIRGKDQMTGDFGGGAGGYFGYDGPLGNFYRPRGVITSGFGASRGRYPHAGIDFASAVGTPFRAMYNGIVRKAGWNIVAGRTGIGQLIDHANGISTYVGHLSKVLAGAGSRVKGGQITALTGNTGKSTGPHAHVEMWKNGQPFNWAGYLQRGGGGPIKAFANGGRASGWSLVGEQGPELVNFSSPGNVFTARDSAGLTALLGALSNASNSQSFDAINASLAASRTPSRMELVLENGQRLSGYVREVAGSQLDELARDARRVVRAR</sequence>